<organism evidence="1">
    <name type="scientific">marine metagenome</name>
    <dbReference type="NCBI Taxonomy" id="408172"/>
    <lineage>
        <taxon>unclassified sequences</taxon>
        <taxon>metagenomes</taxon>
        <taxon>ecological metagenomes</taxon>
    </lineage>
</organism>
<feature type="non-terminal residue" evidence="1">
    <location>
        <position position="80"/>
    </location>
</feature>
<sequence>MVGRSGALASAIVLLFLLPLASSTIVATQEAGGFDAEGEWSASVEHDVHPYWWLHWSRDKDANELDDRLEWLLEQPAELQ</sequence>
<accession>A0A382L600</accession>
<dbReference type="EMBL" id="UINC01084980">
    <property type="protein sequence ID" value="SVC32100.1"/>
    <property type="molecule type" value="Genomic_DNA"/>
</dbReference>
<gene>
    <name evidence="1" type="ORF">METZ01_LOCUS284954</name>
</gene>
<name>A0A382L600_9ZZZZ</name>
<reference evidence="1" key="1">
    <citation type="submission" date="2018-05" db="EMBL/GenBank/DDBJ databases">
        <authorList>
            <person name="Lanie J.A."/>
            <person name="Ng W.-L."/>
            <person name="Kazmierczak K.M."/>
            <person name="Andrzejewski T.M."/>
            <person name="Davidsen T.M."/>
            <person name="Wayne K.J."/>
            <person name="Tettelin H."/>
            <person name="Glass J.I."/>
            <person name="Rusch D."/>
            <person name="Podicherti R."/>
            <person name="Tsui H.-C.T."/>
            <person name="Winkler M.E."/>
        </authorList>
    </citation>
    <scope>NUCLEOTIDE SEQUENCE</scope>
</reference>
<protein>
    <submittedName>
        <fullName evidence="1">Uncharacterized protein</fullName>
    </submittedName>
</protein>
<evidence type="ECO:0000313" key="1">
    <source>
        <dbReference type="EMBL" id="SVC32100.1"/>
    </source>
</evidence>
<dbReference type="AlphaFoldDB" id="A0A382L600"/>
<proteinExistence type="predicted"/>